<gene>
    <name evidence="2" type="ORF">X797_012187</name>
</gene>
<dbReference type="GO" id="GO:0003824">
    <property type="term" value="F:catalytic activity"/>
    <property type="evidence" value="ECO:0007669"/>
    <property type="project" value="InterPro"/>
</dbReference>
<dbReference type="PANTHER" id="PTHR46082">
    <property type="entry name" value="ATP/GTP-BINDING PROTEIN-RELATED"/>
    <property type="match status" value="1"/>
</dbReference>
<feature type="repeat" description="ANK" evidence="1">
    <location>
        <begin position="434"/>
        <end position="466"/>
    </location>
</feature>
<feature type="repeat" description="ANK" evidence="1">
    <location>
        <begin position="401"/>
        <end position="433"/>
    </location>
</feature>
<accession>A0A014P0L1</accession>
<comment type="caution">
    <text evidence="2">The sequence shown here is derived from an EMBL/GenBank/DDBJ whole genome shotgun (WGS) entry which is preliminary data.</text>
</comment>
<dbReference type="InterPro" id="IPR053137">
    <property type="entry name" value="NLR-like"/>
</dbReference>
<feature type="repeat" description="ANK" evidence="1">
    <location>
        <begin position="467"/>
        <end position="499"/>
    </location>
</feature>
<keyword evidence="1" id="KW-0040">ANK repeat</keyword>
<dbReference type="InterPro" id="IPR035994">
    <property type="entry name" value="Nucleoside_phosphorylase_sf"/>
</dbReference>
<dbReference type="SMART" id="SM00248">
    <property type="entry name" value="ANK"/>
    <property type="match status" value="5"/>
</dbReference>
<dbReference type="Gene3D" id="1.25.40.20">
    <property type="entry name" value="Ankyrin repeat-containing domain"/>
    <property type="match status" value="2"/>
</dbReference>
<reference evidence="2 3" key="1">
    <citation type="submission" date="2014-02" db="EMBL/GenBank/DDBJ databases">
        <title>The genome sequence of the entomopathogenic fungus Metarhizium robertsii ARSEF 2575.</title>
        <authorList>
            <person name="Giuliano Garisto Donzelli B."/>
            <person name="Roe B.A."/>
            <person name="Macmil S.L."/>
            <person name="Krasnoff S.B."/>
            <person name="Gibson D.M."/>
        </authorList>
    </citation>
    <scope>NUCLEOTIDE SEQUENCE [LARGE SCALE GENOMIC DNA]</scope>
    <source>
        <strain evidence="2 3">ARSEF 2575</strain>
    </source>
</reference>
<dbReference type="AlphaFoldDB" id="A0A014P0L1"/>
<evidence type="ECO:0000313" key="2">
    <source>
        <dbReference type="EMBL" id="EXU94731.1"/>
    </source>
</evidence>
<name>A0A014P0L1_9HYPO</name>
<dbReference type="Proteomes" id="UP000030151">
    <property type="component" value="Unassembled WGS sequence"/>
</dbReference>
<proteinExistence type="predicted"/>
<dbReference type="PROSITE" id="PS50088">
    <property type="entry name" value="ANK_REPEAT"/>
    <property type="match status" value="5"/>
</dbReference>
<dbReference type="InterPro" id="IPR002110">
    <property type="entry name" value="Ankyrin_rpt"/>
</dbReference>
<evidence type="ECO:0000313" key="3">
    <source>
        <dbReference type="Proteomes" id="UP000030151"/>
    </source>
</evidence>
<evidence type="ECO:0000256" key="1">
    <source>
        <dbReference type="PROSITE-ProRule" id="PRU00023"/>
    </source>
</evidence>
<sequence>MSPKKLLPADAYTIGLIYVKPLEMNAITVMLDEEYERVSLAMGDKNEYVLGRIGKHNVAIVGPARGAQGKVAIADVVASIHWSFNNISIGLLVGIGGGVPHLPNQDVRLGDVVVGAPEVGPAVVQYDLGKETTTGFEVTKTLNKPPALMLRVVNAVEDKYLRQKAGDESFFTTHLRRFNEFPRLRERYRRPSALDRLFLADYRHEPGSDCNKHDKQFEIQRAGRNPADEVYIHYGTILSGDRVMKSEITRDKISGQFHNAICFEMEAAGLMDEFPCLVVRGICDYSDSHKNKDWQEYGAATAASYTRELLLNMSERIVPGLERPVDRDMEAKDNDGLTALHRAARDGDQEEVQRLLDNGANIAARDKENRAALFWAAREGHDDVVLLLLDRGANIHARVSWGSTALHEAAAEGNEEVVRVLLNRGARVTARNKFGNMALHSAARRGQMGAMRLLLERGSDIEAAGDHGFTPLHQAARDGQSAAALFLLQNGANPKSLNKDALTPSQVAVKYGHKQVMKSIEEYT</sequence>
<dbReference type="Pfam" id="PF12796">
    <property type="entry name" value="Ank_2"/>
    <property type="match status" value="2"/>
</dbReference>
<dbReference type="HOGENOM" id="CLU_024130_0_0_1"/>
<dbReference type="PANTHER" id="PTHR46082:SF11">
    <property type="entry name" value="AAA+ ATPASE DOMAIN-CONTAINING PROTEIN-RELATED"/>
    <property type="match status" value="1"/>
</dbReference>
<dbReference type="EMBL" id="JELW01000166">
    <property type="protein sequence ID" value="EXU94731.1"/>
    <property type="molecule type" value="Genomic_DNA"/>
</dbReference>
<feature type="repeat" description="ANK" evidence="1">
    <location>
        <begin position="335"/>
        <end position="367"/>
    </location>
</feature>
<dbReference type="PROSITE" id="PS50297">
    <property type="entry name" value="ANK_REP_REGION"/>
    <property type="match status" value="5"/>
</dbReference>
<dbReference type="SUPFAM" id="SSF53167">
    <property type="entry name" value="Purine and uridine phosphorylases"/>
    <property type="match status" value="1"/>
</dbReference>
<dbReference type="InterPro" id="IPR036770">
    <property type="entry name" value="Ankyrin_rpt-contain_sf"/>
</dbReference>
<dbReference type="Gene3D" id="3.40.50.1580">
    <property type="entry name" value="Nucleoside phosphorylase domain"/>
    <property type="match status" value="1"/>
</dbReference>
<organism evidence="2 3">
    <name type="scientific">Metarhizium robertsii</name>
    <dbReference type="NCBI Taxonomy" id="568076"/>
    <lineage>
        <taxon>Eukaryota</taxon>
        <taxon>Fungi</taxon>
        <taxon>Dikarya</taxon>
        <taxon>Ascomycota</taxon>
        <taxon>Pezizomycotina</taxon>
        <taxon>Sordariomycetes</taxon>
        <taxon>Hypocreomycetidae</taxon>
        <taxon>Hypocreales</taxon>
        <taxon>Clavicipitaceae</taxon>
        <taxon>Metarhizium</taxon>
    </lineage>
</organism>
<dbReference type="GO" id="GO:0009116">
    <property type="term" value="P:nucleoside metabolic process"/>
    <property type="evidence" value="ECO:0007669"/>
    <property type="project" value="InterPro"/>
</dbReference>
<dbReference type="SUPFAM" id="SSF48403">
    <property type="entry name" value="Ankyrin repeat"/>
    <property type="match status" value="1"/>
</dbReference>
<feature type="repeat" description="ANK" evidence="1">
    <location>
        <begin position="368"/>
        <end position="400"/>
    </location>
</feature>
<dbReference type="PRINTS" id="PR01415">
    <property type="entry name" value="ANKYRIN"/>
</dbReference>
<protein>
    <submittedName>
        <fullName evidence="2">Ankyrin repeat protein</fullName>
    </submittedName>
</protein>
<dbReference type="eggNOG" id="KOG4177">
    <property type="taxonomic scope" value="Eukaryota"/>
</dbReference>